<dbReference type="Pfam" id="PF01917">
    <property type="entry name" value="Flagellin_arch-type"/>
    <property type="match status" value="1"/>
</dbReference>
<dbReference type="Proteomes" id="UP000053157">
    <property type="component" value="Unassembled WGS sequence"/>
</dbReference>
<name>A0A0W1R5J7_9EURY</name>
<sequence>MGFGVSGSTAIIFLGVLIATGTLYTATSHAAENLVEAQDADAELALERKNTDISITNATYDSGNSSLTVNVTNTGAQTLAVDETTLLVDNTYTATPSANTTVDGVQTTNLWHPGGNLSITVSSPSSPSRVKIVTGSGIATTEGVN</sequence>
<reference evidence="1 2" key="1">
    <citation type="submission" date="2015-12" db="EMBL/GenBank/DDBJ databases">
        <title>Haloferax profundi sp. nov. isolated from the Discovery deep brine-seawater interface in the Red Sea.</title>
        <authorList>
            <person name="Zhang G."/>
            <person name="Stingl U."/>
            <person name="Rashid M."/>
        </authorList>
    </citation>
    <scope>NUCLEOTIDE SEQUENCE [LARGE SCALE GENOMIC DNA]</scope>
    <source>
        <strain evidence="1 2">SB29</strain>
    </source>
</reference>
<dbReference type="GO" id="GO:0005198">
    <property type="term" value="F:structural molecule activity"/>
    <property type="evidence" value="ECO:0007669"/>
    <property type="project" value="InterPro"/>
</dbReference>
<evidence type="ECO:0000313" key="2">
    <source>
        <dbReference type="Proteomes" id="UP000053157"/>
    </source>
</evidence>
<evidence type="ECO:0000313" key="1">
    <source>
        <dbReference type="EMBL" id="KTG08737.1"/>
    </source>
</evidence>
<accession>A0A0W1R5J7</accession>
<comment type="caution">
    <text evidence="1">The sequence shown here is derived from an EMBL/GenBank/DDBJ whole genome shotgun (WGS) entry which is preliminary data.</text>
</comment>
<dbReference type="OrthoDB" id="62189at2157"/>
<dbReference type="GO" id="GO:0097588">
    <property type="term" value="P:archaeal or bacterial-type flagellum-dependent cell motility"/>
    <property type="evidence" value="ECO:0007669"/>
    <property type="project" value="InterPro"/>
</dbReference>
<keyword evidence="2" id="KW-1185">Reference proteome</keyword>
<dbReference type="PANTHER" id="PTHR42200:SF2">
    <property type="entry name" value="ARCHAEAL FLAGELLA-RELATED PROTEIN F"/>
    <property type="match status" value="1"/>
</dbReference>
<dbReference type="InterPro" id="IPR002774">
    <property type="entry name" value="Flagellin_arc-type"/>
</dbReference>
<gene>
    <name evidence="1" type="ORF">AUR66_03865</name>
</gene>
<dbReference type="EMBL" id="LOPV01000691">
    <property type="protein sequence ID" value="KTG08737.1"/>
    <property type="molecule type" value="Genomic_DNA"/>
</dbReference>
<dbReference type="RefSeq" id="WP_058573645.1">
    <property type="nucleotide sequence ID" value="NZ_LOPV01000691.1"/>
</dbReference>
<organism evidence="1 2">
    <name type="scientific">Haloferax profundi</name>
    <dbReference type="NCBI Taxonomy" id="1544718"/>
    <lineage>
        <taxon>Archaea</taxon>
        <taxon>Methanobacteriati</taxon>
        <taxon>Methanobacteriota</taxon>
        <taxon>Stenosarchaea group</taxon>
        <taxon>Halobacteria</taxon>
        <taxon>Halobacteriales</taxon>
        <taxon>Haloferacaceae</taxon>
        <taxon>Haloferax</taxon>
    </lineage>
</organism>
<dbReference type="AlphaFoldDB" id="A0A0W1R5J7"/>
<dbReference type="PANTHER" id="PTHR42200">
    <property type="entry name" value="ARCHAEAL FLAGELLA-RELATED PROTEIN F-RELATED"/>
    <property type="match status" value="1"/>
</dbReference>
<protein>
    <submittedName>
        <fullName evidence="1">Fla cluster protein FlaF</fullName>
    </submittedName>
</protein>
<proteinExistence type="predicted"/>